<evidence type="ECO:0000313" key="3">
    <source>
        <dbReference type="Proteomes" id="UP001154282"/>
    </source>
</evidence>
<reference evidence="2" key="1">
    <citation type="submission" date="2022-08" db="EMBL/GenBank/DDBJ databases">
        <authorList>
            <person name="Gutierrez-Valencia J."/>
        </authorList>
    </citation>
    <scope>NUCLEOTIDE SEQUENCE</scope>
</reference>
<comment type="caution">
    <text evidence="2">The sequence shown here is derived from an EMBL/GenBank/DDBJ whole genome shotgun (WGS) entry which is preliminary data.</text>
</comment>
<protein>
    <submittedName>
        <fullName evidence="2">Uncharacterized protein</fullName>
    </submittedName>
</protein>
<feature type="region of interest" description="Disordered" evidence="1">
    <location>
        <begin position="42"/>
        <end position="105"/>
    </location>
</feature>
<keyword evidence="3" id="KW-1185">Reference proteome</keyword>
<dbReference type="AlphaFoldDB" id="A0AAV0I3W5"/>
<dbReference type="EMBL" id="CAMGYJ010000003">
    <property type="protein sequence ID" value="CAI0391819.1"/>
    <property type="molecule type" value="Genomic_DNA"/>
</dbReference>
<accession>A0AAV0I3W5</accession>
<feature type="region of interest" description="Disordered" evidence="1">
    <location>
        <begin position="1"/>
        <end position="25"/>
    </location>
</feature>
<gene>
    <name evidence="2" type="ORF">LITE_LOCUS7281</name>
</gene>
<sequence>MPSWGREQRGGLHHHAPGDQENLRGLQRCEIDRRFVPRPRHRARRFHGFRPERGAERADGYEGGQGPASVRQREARGWRRAGRQARRGREIGGSVRRDSEEDELRLPEMRRGQVCDV</sequence>
<evidence type="ECO:0000256" key="1">
    <source>
        <dbReference type="SAM" id="MobiDB-lite"/>
    </source>
</evidence>
<name>A0AAV0I3W5_9ROSI</name>
<organism evidence="2 3">
    <name type="scientific">Linum tenue</name>
    <dbReference type="NCBI Taxonomy" id="586396"/>
    <lineage>
        <taxon>Eukaryota</taxon>
        <taxon>Viridiplantae</taxon>
        <taxon>Streptophyta</taxon>
        <taxon>Embryophyta</taxon>
        <taxon>Tracheophyta</taxon>
        <taxon>Spermatophyta</taxon>
        <taxon>Magnoliopsida</taxon>
        <taxon>eudicotyledons</taxon>
        <taxon>Gunneridae</taxon>
        <taxon>Pentapetalae</taxon>
        <taxon>rosids</taxon>
        <taxon>fabids</taxon>
        <taxon>Malpighiales</taxon>
        <taxon>Linaceae</taxon>
        <taxon>Linum</taxon>
    </lineage>
</organism>
<proteinExistence type="predicted"/>
<feature type="compositionally biased region" description="Basic and acidic residues" evidence="1">
    <location>
        <begin position="49"/>
        <end position="60"/>
    </location>
</feature>
<dbReference type="Proteomes" id="UP001154282">
    <property type="component" value="Unassembled WGS sequence"/>
</dbReference>
<feature type="compositionally biased region" description="Basic and acidic residues" evidence="1">
    <location>
        <begin position="87"/>
        <end position="105"/>
    </location>
</feature>
<evidence type="ECO:0000313" key="2">
    <source>
        <dbReference type="EMBL" id="CAI0391819.1"/>
    </source>
</evidence>